<feature type="region of interest" description="Disordered" evidence="1">
    <location>
        <begin position="1"/>
        <end position="59"/>
    </location>
</feature>
<dbReference type="InterPro" id="IPR001138">
    <property type="entry name" value="Zn2Cys6_DnaBD"/>
</dbReference>
<feature type="compositionally biased region" description="Polar residues" evidence="1">
    <location>
        <begin position="239"/>
        <end position="258"/>
    </location>
</feature>
<dbReference type="GO" id="GO:0008270">
    <property type="term" value="F:zinc ion binding"/>
    <property type="evidence" value="ECO:0007669"/>
    <property type="project" value="InterPro"/>
</dbReference>
<accession>A0A7H9B5T5</accession>
<gene>
    <name evidence="3" type="ORF">HG535_0F04620</name>
</gene>
<dbReference type="PROSITE" id="PS00463">
    <property type="entry name" value="ZN2_CY6_FUNGAL_1"/>
    <property type="match status" value="1"/>
</dbReference>
<feature type="region of interest" description="Disordered" evidence="1">
    <location>
        <begin position="182"/>
        <end position="211"/>
    </location>
</feature>
<feature type="region of interest" description="Disordered" evidence="1">
    <location>
        <begin position="495"/>
        <end position="592"/>
    </location>
</feature>
<dbReference type="GeneID" id="59237708"/>
<feature type="compositionally biased region" description="Basic and acidic residues" evidence="1">
    <location>
        <begin position="660"/>
        <end position="674"/>
    </location>
</feature>
<dbReference type="EMBL" id="CP058609">
    <property type="protein sequence ID" value="QLG73950.1"/>
    <property type="molecule type" value="Genomic_DNA"/>
</dbReference>
<reference evidence="3 4" key="1">
    <citation type="submission" date="2020-07" db="EMBL/GenBank/DDBJ databases">
        <title>The yeast mating-type switching endonuclease HO is a domesticated member of an unorthodox homing genetic element family.</title>
        <authorList>
            <person name="Coughlan A.Y."/>
            <person name="Lombardi L."/>
            <person name="Braun-Galleani S."/>
            <person name="Martos A.R."/>
            <person name="Galeote V."/>
            <person name="Bigey F."/>
            <person name="Dequin S."/>
            <person name="Byrne K.P."/>
            <person name="Wolfe K.H."/>
        </authorList>
    </citation>
    <scope>NUCLEOTIDE SEQUENCE [LARGE SCALE GENOMIC DNA]</scope>
    <source>
        <strain evidence="3 4">NRRL Y-6702</strain>
    </source>
</reference>
<dbReference type="PROSITE" id="PS50048">
    <property type="entry name" value="ZN2_CY6_FUNGAL_2"/>
    <property type="match status" value="1"/>
</dbReference>
<evidence type="ECO:0000313" key="4">
    <source>
        <dbReference type="Proteomes" id="UP000509704"/>
    </source>
</evidence>
<feature type="compositionally biased region" description="Basic residues" evidence="1">
    <location>
        <begin position="650"/>
        <end position="659"/>
    </location>
</feature>
<organism evidence="3 4">
    <name type="scientific">Zygotorulaspora mrakii</name>
    <name type="common">Zygosaccharomyces mrakii</name>
    <dbReference type="NCBI Taxonomy" id="42260"/>
    <lineage>
        <taxon>Eukaryota</taxon>
        <taxon>Fungi</taxon>
        <taxon>Dikarya</taxon>
        <taxon>Ascomycota</taxon>
        <taxon>Saccharomycotina</taxon>
        <taxon>Saccharomycetes</taxon>
        <taxon>Saccharomycetales</taxon>
        <taxon>Saccharomycetaceae</taxon>
        <taxon>Zygotorulaspora</taxon>
    </lineage>
</organism>
<proteinExistence type="predicted"/>
<feature type="compositionally biased region" description="Basic and acidic residues" evidence="1">
    <location>
        <begin position="1"/>
        <end position="10"/>
    </location>
</feature>
<dbReference type="Gene3D" id="4.10.240.10">
    <property type="entry name" value="Zn(2)-C6 fungal-type DNA-binding domain"/>
    <property type="match status" value="1"/>
</dbReference>
<dbReference type="RefSeq" id="XP_037145675.1">
    <property type="nucleotide sequence ID" value="XM_037289780.1"/>
</dbReference>
<dbReference type="InterPro" id="IPR036864">
    <property type="entry name" value="Zn2-C6_fun-type_DNA-bd_sf"/>
</dbReference>
<feature type="region of interest" description="Disordered" evidence="1">
    <location>
        <begin position="349"/>
        <end position="407"/>
    </location>
</feature>
<feature type="compositionally biased region" description="Acidic residues" evidence="1">
    <location>
        <begin position="550"/>
        <end position="571"/>
    </location>
</feature>
<dbReference type="SMART" id="SM00066">
    <property type="entry name" value="GAL4"/>
    <property type="match status" value="1"/>
</dbReference>
<dbReference type="AlphaFoldDB" id="A0A7H9B5T5"/>
<sequence>MMSSADKAETKSSALGIDRDVSAVETRRQFDMRGEGDSVLKTASREEEMSSKGGSQVSNPLIQYRNTNSVDKSLSEMTKPTFVPNNTPVQSPLGSPQLEHSATQTTQILHTDTCSSATRDSLLRDSLTSTSSLPELRPPSVHFPQIRLRDVLRNDDNGGCLPPKPENVAACVGEKDHVVSHIQHHSSGIVKNKDGTVSGSSSQQDNDNSPIAIINRRNFFNTSDSRSSGSLQPLGASGSGNSQSLGENVKNTEQSSQGSERDVQVSELSGSPSRRGSEQQKKRFGDRSSSSGQECGIAPTIFYFDKDRSVTDPYVKHDQANEKIRISSWINSKQNAQIYSLIENNGNSEKHEGDYENNKNANNPITCENNELSRNDRSGFSNNRRPYSSDGFISPQPPRSALSMSSSLGGGAELDLADSADSIIDTRRFGDVAIEGEDEKFIPPPPPKFINSKLDGLRTRLLVNPRANSNKFEDDIGTATAAAVLSNMRSTPLRFSDRSQMFSPNNNTNSKATYNSSNTTSSSRPGSSSFSSVKNFPRPVIRVHQRESPLEDTDESAILDDNDDEDDDEEYGNEKGIELENDEEKAGLTNTKKNQKGDIKYINDVTNSSNVIKRQKLKTSIKEEDVTKEVTWNKNGKRVTTRKLLESPNRRRRPRNRTNKAKESKDDNFHSDTGRDDEDSKEEEEDEEYTAKTESQGCNKKNSMGSRSRTGCWICRLRKKKCTEERPHCFNCERLNLECNYGSAKPDFILDPAKKQLKLEEIKKKTKEAKRNAMRKKPFR</sequence>
<dbReference type="SUPFAM" id="SSF57701">
    <property type="entry name" value="Zn2/Cys6 DNA-binding domain"/>
    <property type="match status" value="1"/>
</dbReference>
<evidence type="ECO:0000259" key="2">
    <source>
        <dbReference type="PROSITE" id="PS50048"/>
    </source>
</evidence>
<dbReference type="GO" id="GO:0000981">
    <property type="term" value="F:DNA-binding transcription factor activity, RNA polymerase II-specific"/>
    <property type="evidence" value="ECO:0007669"/>
    <property type="project" value="InterPro"/>
</dbReference>
<dbReference type="KEGG" id="zmk:HG535_0F04620"/>
<dbReference type="OrthoDB" id="3251668at2759"/>
<feature type="compositionally biased region" description="Polar residues" evidence="1">
    <location>
        <begin position="358"/>
        <end position="370"/>
    </location>
</feature>
<feature type="region of interest" description="Disordered" evidence="1">
    <location>
        <begin position="223"/>
        <end position="295"/>
    </location>
</feature>
<feature type="compositionally biased region" description="Basic and acidic residues" evidence="1">
    <location>
        <begin position="275"/>
        <end position="286"/>
    </location>
</feature>
<feature type="compositionally biased region" description="Basic and acidic residues" evidence="1">
    <location>
        <begin position="17"/>
        <end position="50"/>
    </location>
</feature>
<feature type="compositionally biased region" description="Polar residues" evidence="1">
    <location>
        <begin position="692"/>
        <end position="707"/>
    </location>
</feature>
<feature type="compositionally biased region" description="Acidic residues" evidence="1">
    <location>
        <begin position="675"/>
        <end position="688"/>
    </location>
</feature>
<feature type="compositionally biased region" description="Low complexity" evidence="1">
    <location>
        <begin position="505"/>
        <end position="532"/>
    </location>
</feature>
<evidence type="ECO:0000313" key="3">
    <source>
        <dbReference type="EMBL" id="QLG73950.1"/>
    </source>
</evidence>
<keyword evidence="4" id="KW-1185">Reference proteome</keyword>
<dbReference type="CDD" id="cd00067">
    <property type="entry name" value="GAL4"/>
    <property type="match status" value="1"/>
</dbReference>
<name>A0A7H9B5T5_ZYGMR</name>
<evidence type="ECO:0000256" key="1">
    <source>
        <dbReference type="SAM" id="MobiDB-lite"/>
    </source>
</evidence>
<feature type="compositionally biased region" description="Low complexity" evidence="1">
    <location>
        <begin position="200"/>
        <end position="209"/>
    </location>
</feature>
<dbReference type="Pfam" id="PF00172">
    <property type="entry name" value="Zn_clus"/>
    <property type="match status" value="1"/>
</dbReference>
<feature type="region of interest" description="Disordered" evidence="1">
    <location>
        <begin position="632"/>
        <end position="707"/>
    </location>
</feature>
<dbReference type="Proteomes" id="UP000509704">
    <property type="component" value="Chromosome 6"/>
</dbReference>
<protein>
    <recommendedName>
        <fullName evidence="2">Zn(2)-C6 fungal-type domain-containing protein</fullName>
    </recommendedName>
</protein>
<feature type="domain" description="Zn(2)-C6 fungal-type" evidence="2">
    <location>
        <begin position="711"/>
        <end position="741"/>
    </location>
</feature>